<evidence type="ECO:0000256" key="14">
    <source>
        <dbReference type="ARBA" id="ARBA00031542"/>
    </source>
</evidence>
<evidence type="ECO:0000256" key="3">
    <source>
        <dbReference type="ARBA" id="ARBA00010358"/>
    </source>
</evidence>
<keyword evidence="10" id="KW-0443">Lipid metabolism</keyword>
<evidence type="ECO:0000256" key="9">
    <source>
        <dbReference type="ARBA" id="ARBA00022989"/>
    </source>
</evidence>
<dbReference type="InterPro" id="IPR004961">
    <property type="entry name" value="Lipase_chaperone"/>
</dbReference>
<evidence type="ECO:0000256" key="5">
    <source>
        <dbReference type="ARBA" id="ARBA00022475"/>
    </source>
</evidence>
<comment type="similarity">
    <text evidence="3">Belongs to the lipase chaperone family.</text>
</comment>
<evidence type="ECO:0000313" key="17">
    <source>
        <dbReference type="Proteomes" id="UP000305675"/>
    </source>
</evidence>
<evidence type="ECO:0000256" key="1">
    <source>
        <dbReference type="ARBA" id="ARBA00003280"/>
    </source>
</evidence>
<accession>A0A4U1BRF9</accession>
<evidence type="ECO:0000256" key="4">
    <source>
        <dbReference type="ARBA" id="ARBA00019692"/>
    </source>
</evidence>
<dbReference type="GO" id="GO:0005886">
    <property type="term" value="C:plasma membrane"/>
    <property type="evidence" value="ECO:0007669"/>
    <property type="project" value="UniProtKB-SubCell"/>
</dbReference>
<reference evidence="16 17" key="1">
    <citation type="submission" date="2019-04" db="EMBL/GenBank/DDBJ databases">
        <authorList>
            <person name="Hwang J.C."/>
        </authorList>
    </citation>
    <scope>NUCLEOTIDE SEQUENCE [LARGE SCALE GENOMIC DNA]</scope>
    <source>
        <strain evidence="16 17">IMCC35002</strain>
    </source>
</reference>
<dbReference type="GO" id="GO:0006457">
    <property type="term" value="P:protein folding"/>
    <property type="evidence" value="ECO:0007669"/>
    <property type="project" value="InterPro"/>
</dbReference>
<keyword evidence="17" id="KW-1185">Reference proteome</keyword>
<evidence type="ECO:0000256" key="13">
    <source>
        <dbReference type="ARBA" id="ARBA00030948"/>
    </source>
</evidence>
<keyword evidence="5" id="KW-1003">Cell membrane</keyword>
<organism evidence="16 17">
    <name type="scientific">Ferrimonas aestuarii</name>
    <dbReference type="NCBI Taxonomy" id="2569539"/>
    <lineage>
        <taxon>Bacteria</taxon>
        <taxon>Pseudomonadati</taxon>
        <taxon>Pseudomonadota</taxon>
        <taxon>Gammaproteobacteria</taxon>
        <taxon>Alteromonadales</taxon>
        <taxon>Ferrimonadaceae</taxon>
        <taxon>Ferrimonas</taxon>
    </lineage>
</organism>
<sequence length="298" mass="33775">MVRPMLVLMLALVALMLSAWLASFFKAATPAPAFDAPLGQITLAQSQLRTAPSKAAPLTLGQLQRWLFEADSRDPQQILAFIEAKTSHLTHEGQHKVLALAQRYIAYKAALFELADGKYEAQFTAESLQRQLQQRHQLQHQFFTDEQVESLFGEQHQQDYAAIERLQLRQDSQLSDTERWRLVEAQIQQQPVATQQAFEPSIQIRNLSHQINRGGTISRDQLVSEFGEQTGERLAQTLDSQQRWQVQLTDAKQQLEAISGITNSADRQQAIDELINTFEPHQRRRAQALLGLLDGSVQ</sequence>
<evidence type="ECO:0000256" key="8">
    <source>
        <dbReference type="ARBA" id="ARBA00022963"/>
    </source>
</evidence>
<evidence type="ECO:0000256" key="10">
    <source>
        <dbReference type="ARBA" id="ARBA00023098"/>
    </source>
</evidence>
<keyword evidence="6" id="KW-0997">Cell inner membrane</keyword>
<keyword evidence="8" id="KW-0442">Lipid degradation</keyword>
<evidence type="ECO:0000313" key="16">
    <source>
        <dbReference type="EMBL" id="TKB54300.1"/>
    </source>
</evidence>
<evidence type="ECO:0000256" key="7">
    <source>
        <dbReference type="ARBA" id="ARBA00022692"/>
    </source>
</evidence>
<dbReference type="GO" id="GO:0016042">
    <property type="term" value="P:lipid catabolic process"/>
    <property type="evidence" value="ECO:0007669"/>
    <property type="project" value="UniProtKB-KW"/>
</dbReference>
<evidence type="ECO:0000256" key="12">
    <source>
        <dbReference type="ARBA" id="ARBA00023186"/>
    </source>
</evidence>
<comment type="function">
    <text evidence="1">May be involved in the folding of the extracellular lipase during its passage through the periplasm.</text>
</comment>
<protein>
    <recommendedName>
        <fullName evidence="4">Lipase chaperone</fullName>
    </recommendedName>
    <alternativeName>
        <fullName evidence="15">Lipase foldase</fullName>
    </alternativeName>
    <alternativeName>
        <fullName evidence="13">Lipase helper protein</fullName>
    </alternativeName>
    <alternativeName>
        <fullName evidence="14">Lipase modulator</fullName>
    </alternativeName>
</protein>
<dbReference type="GO" id="GO:0051082">
    <property type="term" value="F:unfolded protein binding"/>
    <property type="evidence" value="ECO:0007669"/>
    <property type="project" value="InterPro"/>
</dbReference>
<dbReference type="EMBL" id="SWCJ01000009">
    <property type="protein sequence ID" value="TKB54300.1"/>
    <property type="molecule type" value="Genomic_DNA"/>
</dbReference>
<dbReference type="OrthoDB" id="6261068at2"/>
<evidence type="ECO:0000256" key="6">
    <source>
        <dbReference type="ARBA" id="ARBA00022519"/>
    </source>
</evidence>
<comment type="subcellular location">
    <subcellularLocation>
        <location evidence="2">Cell inner membrane</location>
        <topology evidence="2">Single-pass membrane protein</topology>
        <orientation evidence="2">Periplasmic side</orientation>
    </subcellularLocation>
</comment>
<evidence type="ECO:0000256" key="2">
    <source>
        <dbReference type="ARBA" id="ARBA00004383"/>
    </source>
</evidence>
<dbReference type="Proteomes" id="UP000305675">
    <property type="component" value="Unassembled WGS sequence"/>
</dbReference>
<keyword evidence="9" id="KW-1133">Transmembrane helix</keyword>
<evidence type="ECO:0000256" key="15">
    <source>
        <dbReference type="ARBA" id="ARBA00033028"/>
    </source>
</evidence>
<dbReference type="AlphaFoldDB" id="A0A4U1BRF9"/>
<dbReference type="SUPFAM" id="SSF158855">
    <property type="entry name" value="Lipase chaperone-like"/>
    <property type="match status" value="1"/>
</dbReference>
<gene>
    <name evidence="16" type="ORF">FCL42_12985</name>
</gene>
<keyword evidence="7" id="KW-0812">Transmembrane</keyword>
<dbReference type="Pfam" id="PF03280">
    <property type="entry name" value="Lipase_chap"/>
    <property type="match status" value="1"/>
</dbReference>
<keyword evidence="12" id="KW-0143">Chaperone</keyword>
<proteinExistence type="inferred from homology"/>
<evidence type="ECO:0000256" key="11">
    <source>
        <dbReference type="ARBA" id="ARBA00023136"/>
    </source>
</evidence>
<comment type="caution">
    <text evidence="16">The sequence shown here is derived from an EMBL/GenBank/DDBJ whole genome shotgun (WGS) entry which is preliminary data.</text>
</comment>
<name>A0A4U1BRF9_9GAMM</name>
<keyword evidence="11" id="KW-0472">Membrane</keyword>